<protein>
    <recommendedName>
        <fullName evidence="3">Antitoxin</fullName>
    </recommendedName>
</protein>
<dbReference type="Proteomes" id="UP001644719">
    <property type="component" value="Unassembled WGS sequence"/>
</dbReference>
<dbReference type="RefSeq" id="WP_118577689.1">
    <property type="nucleotide sequence ID" value="NZ_JAAITS010000078.1"/>
</dbReference>
<gene>
    <name evidence="1" type="ORF">G5B17_19100</name>
</gene>
<accession>A0ABX2HDC2</accession>
<organism evidence="1 2">
    <name type="scientific">Blautia faecis</name>
    <dbReference type="NCBI Taxonomy" id="871665"/>
    <lineage>
        <taxon>Bacteria</taxon>
        <taxon>Bacillati</taxon>
        <taxon>Bacillota</taxon>
        <taxon>Clostridia</taxon>
        <taxon>Lachnospirales</taxon>
        <taxon>Lachnospiraceae</taxon>
        <taxon>Blautia</taxon>
    </lineage>
</organism>
<evidence type="ECO:0000313" key="1">
    <source>
        <dbReference type="EMBL" id="NSG87462.1"/>
    </source>
</evidence>
<comment type="caution">
    <text evidence="1">The sequence shown here is derived from an EMBL/GenBank/DDBJ whole genome shotgun (WGS) entry which is preliminary data.</text>
</comment>
<reference evidence="1 2" key="1">
    <citation type="journal article" date="2020" name="Cell Host Microbe">
        <title>Functional and Genomic Variation between Human-Derived Isolates of Lachnospiraceae Reveals Inter- and Intra-Species Diversity.</title>
        <authorList>
            <person name="Sorbara M.T."/>
            <person name="Littmann E.R."/>
            <person name="Fontana E."/>
            <person name="Moody T.U."/>
            <person name="Kohout C.E."/>
            <person name="Gjonbalaj M."/>
            <person name="Eaton V."/>
            <person name="Seok R."/>
            <person name="Leiner I.M."/>
            <person name="Pamer E.G."/>
        </authorList>
    </citation>
    <scope>NUCLEOTIDE SEQUENCE [LARGE SCALE GENOMIC DNA]</scope>
    <source>
        <strain evidence="1 2">MSK.17.74</strain>
    </source>
</reference>
<sequence>MGATATVRKSDFIDAMEENQKDVRKMVMDSYHDIEKGKGRDYKEFFAELESRYRNESVAIISGK</sequence>
<name>A0ABX2HDC2_9FIRM</name>
<evidence type="ECO:0008006" key="3">
    <source>
        <dbReference type="Google" id="ProtNLM"/>
    </source>
</evidence>
<keyword evidence="2" id="KW-1185">Reference proteome</keyword>
<evidence type="ECO:0000313" key="2">
    <source>
        <dbReference type="Proteomes" id="UP001644719"/>
    </source>
</evidence>
<dbReference type="EMBL" id="JAAITS010000078">
    <property type="protein sequence ID" value="NSG87462.1"/>
    <property type="molecule type" value="Genomic_DNA"/>
</dbReference>
<proteinExistence type="predicted"/>